<dbReference type="Pfam" id="PF01464">
    <property type="entry name" value="SLT"/>
    <property type="match status" value="1"/>
</dbReference>
<feature type="signal peptide" evidence="3">
    <location>
        <begin position="1"/>
        <end position="28"/>
    </location>
</feature>
<evidence type="ECO:0000256" key="3">
    <source>
        <dbReference type="SAM" id="SignalP"/>
    </source>
</evidence>
<dbReference type="Proteomes" id="UP000628017">
    <property type="component" value="Unassembled WGS sequence"/>
</dbReference>
<dbReference type="GO" id="GO:0000270">
    <property type="term" value="P:peptidoglycan metabolic process"/>
    <property type="evidence" value="ECO:0007669"/>
    <property type="project" value="InterPro"/>
</dbReference>
<dbReference type="GO" id="GO:0008933">
    <property type="term" value="F:peptidoglycan lytic transglycosylase activity"/>
    <property type="evidence" value="ECO:0007669"/>
    <property type="project" value="InterPro"/>
</dbReference>
<reference evidence="5" key="2">
    <citation type="submission" date="2020-09" db="EMBL/GenBank/DDBJ databases">
        <authorList>
            <person name="Sun Q."/>
            <person name="Zhou Y."/>
        </authorList>
    </citation>
    <scope>NUCLEOTIDE SEQUENCE</scope>
    <source>
        <strain evidence="5">CGMCC 1.15880</strain>
    </source>
</reference>
<evidence type="ECO:0000313" key="6">
    <source>
        <dbReference type="Proteomes" id="UP000628017"/>
    </source>
</evidence>
<dbReference type="Gene3D" id="1.10.530.10">
    <property type="match status" value="1"/>
</dbReference>
<dbReference type="PANTHER" id="PTHR37423:SF2">
    <property type="entry name" value="MEMBRANE-BOUND LYTIC MUREIN TRANSGLYCOSYLASE C"/>
    <property type="match status" value="1"/>
</dbReference>
<protein>
    <submittedName>
        <fullName evidence="5">Murein transglycosylase</fullName>
    </submittedName>
</protein>
<feature type="domain" description="Transglycosylase SLT" evidence="4">
    <location>
        <begin position="148"/>
        <end position="241"/>
    </location>
</feature>
<dbReference type="GO" id="GO:0016020">
    <property type="term" value="C:membrane"/>
    <property type="evidence" value="ECO:0007669"/>
    <property type="project" value="InterPro"/>
</dbReference>
<proteinExistence type="inferred from homology"/>
<dbReference type="InterPro" id="IPR008258">
    <property type="entry name" value="Transglycosylase_SLT_dom_1"/>
</dbReference>
<evidence type="ECO:0000313" key="5">
    <source>
        <dbReference type="EMBL" id="GGA14218.1"/>
    </source>
</evidence>
<dbReference type="PANTHER" id="PTHR37423">
    <property type="entry name" value="SOLUBLE LYTIC MUREIN TRANSGLYCOSYLASE-RELATED"/>
    <property type="match status" value="1"/>
</dbReference>
<dbReference type="InterPro" id="IPR023346">
    <property type="entry name" value="Lysozyme-like_dom_sf"/>
</dbReference>
<name>A0A916VPI7_9RHOB</name>
<organism evidence="5 6">
    <name type="scientific">Neptunicoccus cionae</name>
    <dbReference type="NCBI Taxonomy" id="2035344"/>
    <lineage>
        <taxon>Bacteria</taxon>
        <taxon>Pseudomonadati</taxon>
        <taxon>Pseudomonadota</taxon>
        <taxon>Alphaproteobacteria</taxon>
        <taxon>Rhodobacterales</taxon>
        <taxon>Paracoccaceae</taxon>
        <taxon>Neptunicoccus</taxon>
    </lineage>
</organism>
<dbReference type="SUPFAM" id="SSF53955">
    <property type="entry name" value="Lysozyme-like"/>
    <property type="match status" value="1"/>
</dbReference>
<dbReference type="InterPro" id="IPR000189">
    <property type="entry name" value="Transglyc_AS"/>
</dbReference>
<sequence>MTGNSAFKAVCLAGAVLIAGAHAPPAGAQGITFKKVGVPGKSSGKRINVQISPEEDYYKRLHREKMENQKAKATEETAEIAIATVKPTDLQDWFWDDNSPLMTAAASGRLEKALHSLSKNPGHSARLSPNIGHMQSLADKYGGNILLATLGKNVSPAFVLAVIGVESAGRADAISGAGAVGLMQLIPDTAARFNVTDSTDPAQNIKGGSAYLDWLLNEFDRDPLLALAGYNAGENAVKKHLGVPPYPETRAYVPKVVAAWQVARSLCMTPPKYVTDGCVFKTRASK</sequence>
<dbReference type="PROSITE" id="PS00922">
    <property type="entry name" value="TRANSGLYCOSYLASE"/>
    <property type="match status" value="1"/>
</dbReference>
<dbReference type="AlphaFoldDB" id="A0A916VPI7"/>
<evidence type="ECO:0000256" key="2">
    <source>
        <dbReference type="ARBA" id="ARBA00009387"/>
    </source>
</evidence>
<reference evidence="5" key="1">
    <citation type="journal article" date="2014" name="Int. J. Syst. Evol. Microbiol.">
        <title>Complete genome sequence of Corynebacterium casei LMG S-19264T (=DSM 44701T), isolated from a smear-ripened cheese.</title>
        <authorList>
            <consortium name="US DOE Joint Genome Institute (JGI-PGF)"/>
            <person name="Walter F."/>
            <person name="Albersmeier A."/>
            <person name="Kalinowski J."/>
            <person name="Ruckert C."/>
        </authorList>
    </citation>
    <scope>NUCLEOTIDE SEQUENCE</scope>
    <source>
        <strain evidence="5">CGMCC 1.15880</strain>
    </source>
</reference>
<evidence type="ECO:0000259" key="4">
    <source>
        <dbReference type="Pfam" id="PF01464"/>
    </source>
</evidence>
<feature type="chain" id="PRO_5036906780" evidence="3">
    <location>
        <begin position="29"/>
        <end position="286"/>
    </location>
</feature>
<comment type="caution">
    <text evidence="5">The sequence shown here is derived from an EMBL/GenBank/DDBJ whole genome shotgun (WGS) entry which is preliminary data.</text>
</comment>
<dbReference type="EMBL" id="BMKA01000002">
    <property type="protein sequence ID" value="GGA14218.1"/>
    <property type="molecule type" value="Genomic_DNA"/>
</dbReference>
<gene>
    <name evidence="5" type="ORF">GCM10011498_12930</name>
</gene>
<evidence type="ECO:0000256" key="1">
    <source>
        <dbReference type="ARBA" id="ARBA00007734"/>
    </source>
</evidence>
<keyword evidence="6" id="KW-1185">Reference proteome</keyword>
<comment type="similarity">
    <text evidence="2">Belongs to the virb1 family.</text>
</comment>
<keyword evidence="3" id="KW-0732">Signal</keyword>
<dbReference type="RefSeq" id="WP_229678454.1">
    <property type="nucleotide sequence ID" value="NZ_BMKA01000002.1"/>
</dbReference>
<dbReference type="CDD" id="cd00254">
    <property type="entry name" value="LT-like"/>
    <property type="match status" value="1"/>
</dbReference>
<comment type="similarity">
    <text evidence="1">Belongs to the transglycosylase Slt family.</text>
</comment>
<accession>A0A916VPI7</accession>